<dbReference type="InterPro" id="IPR008634">
    <property type="entry name" value="Gas-vesicle_GvpO"/>
</dbReference>
<protein>
    <submittedName>
        <fullName evidence="1">Gas vesicle protein GvpO</fullName>
    </submittedName>
</protein>
<comment type="caution">
    <text evidence="1">The sequence shown here is derived from an EMBL/GenBank/DDBJ whole genome shotgun (WGS) entry which is preliminary data.</text>
</comment>
<sequence>MSAGGPTATQAQWGRILPEWCDQLGYGFDALGVKVRLLATYELLLDPKCKLKEYRRVARFRRGDTGA</sequence>
<dbReference type="Proteomes" id="UP001551482">
    <property type="component" value="Unassembled WGS sequence"/>
</dbReference>
<keyword evidence="2" id="KW-1185">Reference proteome</keyword>
<organism evidence="1 2">
    <name type="scientific">Streptodolium elevatio</name>
    <dbReference type="NCBI Taxonomy" id="3157996"/>
    <lineage>
        <taxon>Bacteria</taxon>
        <taxon>Bacillati</taxon>
        <taxon>Actinomycetota</taxon>
        <taxon>Actinomycetes</taxon>
        <taxon>Kitasatosporales</taxon>
        <taxon>Streptomycetaceae</taxon>
        <taxon>Streptodolium</taxon>
    </lineage>
</organism>
<dbReference type="Pfam" id="PF05800">
    <property type="entry name" value="GvpO"/>
    <property type="match status" value="1"/>
</dbReference>
<evidence type="ECO:0000313" key="1">
    <source>
        <dbReference type="EMBL" id="MEU8140175.1"/>
    </source>
</evidence>
<accession>A0ABV3DWP7</accession>
<name>A0ABV3DWP7_9ACTN</name>
<gene>
    <name evidence="1" type="primary">gvpO</name>
    <name evidence="1" type="ORF">AB0C36_42670</name>
</gene>
<evidence type="ECO:0000313" key="2">
    <source>
        <dbReference type="Proteomes" id="UP001551482"/>
    </source>
</evidence>
<proteinExistence type="predicted"/>
<dbReference type="RefSeq" id="WP_358365078.1">
    <property type="nucleotide sequence ID" value="NZ_JBEZFP010000258.1"/>
</dbReference>
<reference evidence="1 2" key="1">
    <citation type="submission" date="2024-06" db="EMBL/GenBank/DDBJ databases">
        <title>The Natural Products Discovery Center: Release of the First 8490 Sequenced Strains for Exploring Actinobacteria Biosynthetic Diversity.</title>
        <authorList>
            <person name="Kalkreuter E."/>
            <person name="Kautsar S.A."/>
            <person name="Yang D."/>
            <person name="Bader C.D."/>
            <person name="Teijaro C.N."/>
            <person name="Fluegel L."/>
            <person name="Davis C.M."/>
            <person name="Simpson J.R."/>
            <person name="Lauterbach L."/>
            <person name="Steele A.D."/>
            <person name="Gui C."/>
            <person name="Meng S."/>
            <person name="Li G."/>
            <person name="Viehrig K."/>
            <person name="Ye F."/>
            <person name="Su P."/>
            <person name="Kiefer A.F."/>
            <person name="Nichols A."/>
            <person name="Cepeda A.J."/>
            <person name="Yan W."/>
            <person name="Fan B."/>
            <person name="Jiang Y."/>
            <person name="Adhikari A."/>
            <person name="Zheng C.-J."/>
            <person name="Schuster L."/>
            <person name="Cowan T.M."/>
            <person name="Smanski M.J."/>
            <person name="Chevrette M.G."/>
            <person name="De Carvalho L.P.S."/>
            <person name="Shen B."/>
        </authorList>
    </citation>
    <scope>NUCLEOTIDE SEQUENCE [LARGE SCALE GENOMIC DNA]</scope>
    <source>
        <strain evidence="1 2">NPDC048946</strain>
    </source>
</reference>
<dbReference type="EMBL" id="JBEZFP010000258">
    <property type="protein sequence ID" value="MEU8140175.1"/>
    <property type="molecule type" value="Genomic_DNA"/>
</dbReference>